<dbReference type="PANTHER" id="PTHR43394:SF1">
    <property type="entry name" value="ATP-BINDING CASSETTE SUB-FAMILY B MEMBER 10, MITOCHONDRIAL"/>
    <property type="match status" value="1"/>
</dbReference>
<dbReference type="InterPro" id="IPR003593">
    <property type="entry name" value="AAA+_ATPase"/>
</dbReference>
<feature type="domain" description="ABC transporter" evidence="9">
    <location>
        <begin position="351"/>
        <end position="585"/>
    </location>
</feature>
<evidence type="ECO:0000256" key="1">
    <source>
        <dbReference type="ARBA" id="ARBA00004651"/>
    </source>
</evidence>
<dbReference type="InterPro" id="IPR011527">
    <property type="entry name" value="ABC1_TM_dom"/>
</dbReference>
<dbReference type="PROSITE" id="PS00211">
    <property type="entry name" value="ABC_TRANSPORTER_1"/>
    <property type="match status" value="1"/>
</dbReference>
<evidence type="ECO:0000313" key="12">
    <source>
        <dbReference type="Proteomes" id="UP000253891"/>
    </source>
</evidence>
<dbReference type="CDD" id="cd18547">
    <property type="entry name" value="ABC_6TM_Tm288_like"/>
    <property type="match status" value="1"/>
</dbReference>
<evidence type="ECO:0000256" key="3">
    <source>
        <dbReference type="ARBA" id="ARBA00022692"/>
    </source>
</evidence>
<evidence type="ECO:0000259" key="9">
    <source>
        <dbReference type="PROSITE" id="PS50893"/>
    </source>
</evidence>
<dbReference type="PROSITE" id="PS50893">
    <property type="entry name" value="ABC_TRANSPORTER_2"/>
    <property type="match status" value="1"/>
</dbReference>
<sequence length="590" mass="65596">MAKLKNALAYFTKNLKPYWRGLLLALGLVLIATYAQIQAPLYLGDAIAALTRYLTASLTPGGHGSLHDFYTALGSMIGFYVLTEFALILSGLLTARISSDSVGTMRRGLFGKLQKMPVRYFDTHQDGRILSLFTSDLDNIFNAMNNAVFQIFSQTLLFFGIMWMMFEKSVTMAWVTIMMSPVAIIIALVIVRYARVQIERQQQANADLNGYINEQLAGQTVLLTEGRQLDSIQKFNPYNQQVRTASQNGQFFSGLLNPLMQGFSLLNLAIVIFFGSWLVLHNGMDKASGLALVVVFVNYSQQFFQPITQLTSIYNALQLASTGANRITAVEREDDEVNSGQKKAPALQDELVLDHVDFAYQPDRPILKDVSITVKKGEMVALVGPTGSGKTTVMNLLNRFYDLSAGEITYDGVPLADFDLYSLRDRVGIVLQESVVFSKSILDNIRFGKPDATLAEVQEAAKQAQIHDFIMSLPDQYQTQISPEKDLFSSGQKQLLSIARTILTDPDLLILDEATSNVDTVTEEQIQQAMDNVMAGRTSFVIAHRLKTILSADQIVVLKDGQVIERGSHEKLLGEKGFYAELYTNQMVFE</sequence>
<dbReference type="PANTHER" id="PTHR43394">
    <property type="entry name" value="ATP-DEPENDENT PERMEASE MDL1, MITOCHONDRIAL"/>
    <property type="match status" value="1"/>
</dbReference>
<organism evidence="11 12">
    <name type="scientific">Fructobacillus ficulneus</name>
    <dbReference type="NCBI Taxonomy" id="157463"/>
    <lineage>
        <taxon>Bacteria</taxon>
        <taxon>Bacillati</taxon>
        <taxon>Bacillota</taxon>
        <taxon>Bacilli</taxon>
        <taxon>Lactobacillales</taxon>
        <taxon>Lactobacillaceae</taxon>
        <taxon>Fructobacillus</taxon>
    </lineage>
</organism>
<keyword evidence="12" id="KW-1185">Reference proteome</keyword>
<name>A0A0K8MGA2_9LACO</name>
<accession>A0A0K8MGA2</accession>
<evidence type="ECO:0000313" key="11">
    <source>
        <dbReference type="EMBL" id="GAO99550.1"/>
    </source>
</evidence>
<dbReference type="InterPro" id="IPR017871">
    <property type="entry name" value="ABC_transporter-like_CS"/>
</dbReference>
<keyword evidence="5 11" id="KW-0067">ATP-binding</keyword>
<dbReference type="FunFam" id="3.40.50.300:FF:000287">
    <property type="entry name" value="Multidrug ABC transporter ATP-binding protein"/>
    <property type="match status" value="1"/>
</dbReference>
<dbReference type="SUPFAM" id="SSF90123">
    <property type="entry name" value="ABC transporter transmembrane region"/>
    <property type="match status" value="1"/>
</dbReference>
<evidence type="ECO:0000256" key="2">
    <source>
        <dbReference type="ARBA" id="ARBA00022448"/>
    </source>
</evidence>
<dbReference type="Pfam" id="PF00005">
    <property type="entry name" value="ABC_tran"/>
    <property type="match status" value="1"/>
</dbReference>
<evidence type="ECO:0000256" key="6">
    <source>
        <dbReference type="ARBA" id="ARBA00022989"/>
    </source>
</evidence>
<dbReference type="SUPFAM" id="SSF52540">
    <property type="entry name" value="P-loop containing nucleoside triphosphate hydrolases"/>
    <property type="match status" value="1"/>
</dbReference>
<dbReference type="GO" id="GO:0015421">
    <property type="term" value="F:ABC-type oligopeptide transporter activity"/>
    <property type="evidence" value="ECO:0007669"/>
    <property type="project" value="TreeGrafter"/>
</dbReference>
<dbReference type="PROSITE" id="PS50929">
    <property type="entry name" value="ABC_TM1F"/>
    <property type="match status" value="1"/>
</dbReference>
<dbReference type="STRING" id="157463.GCA_001047075_00469"/>
<keyword evidence="4" id="KW-0547">Nucleotide-binding</keyword>
<dbReference type="InterPro" id="IPR027417">
    <property type="entry name" value="P-loop_NTPase"/>
</dbReference>
<protein>
    <submittedName>
        <fullName evidence="11">ABC transporter ATP-binding protein/permease</fullName>
    </submittedName>
</protein>
<dbReference type="GO" id="GO:0016887">
    <property type="term" value="F:ATP hydrolysis activity"/>
    <property type="evidence" value="ECO:0007669"/>
    <property type="project" value="InterPro"/>
</dbReference>
<evidence type="ECO:0000256" key="4">
    <source>
        <dbReference type="ARBA" id="ARBA00022741"/>
    </source>
</evidence>
<keyword evidence="7 8" id="KW-0472">Membrane</keyword>
<reference evidence="11 12" key="1">
    <citation type="journal article" date="2015" name="BMC Genomics">
        <title>Comparative genomics of Fructobacillus spp. and Leuconostoc spp. reveals niche-specific evolution of Fructobacillus spp.</title>
        <authorList>
            <person name="Endo A."/>
            <person name="Tanizawa Y."/>
            <person name="Tanaka N."/>
            <person name="Maeno S."/>
            <person name="Kumar H."/>
            <person name="Shiwa Y."/>
            <person name="Okada S."/>
            <person name="Yoshikawa H."/>
            <person name="Dicks L."/>
            <person name="Nakagawa J."/>
            <person name="Arita M."/>
        </authorList>
    </citation>
    <scope>NUCLEOTIDE SEQUENCE [LARGE SCALE GENOMIC DNA]</scope>
    <source>
        <strain evidence="11 12">JCM 12225</strain>
    </source>
</reference>
<dbReference type="RefSeq" id="WP_061992957.1">
    <property type="nucleotide sequence ID" value="NZ_DF968000.1"/>
</dbReference>
<dbReference type="InterPro" id="IPR036640">
    <property type="entry name" value="ABC1_TM_sf"/>
</dbReference>
<dbReference type="OrthoDB" id="9770415at2"/>
<dbReference type="GO" id="GO:0005886">
    <property type="term" value="C:plasma membrane"/>
    <property type="evidence" value="ECO:0007669"/>
    <property type="project" value="UniProtKB-SubCell"/>
</dbReference>
<dbReference type="Gene3D" id="3.40.50.300">
    <property type="entry name" value="P-loop containing nucleotide triphosphate hydrolases"/>
    <property type="match status" value="1"/>
</dbReference>
<evidence type="ECO:0000256" key="7">
    <source>
        <dbReference type="ARBA" id="ARBA00023136"/>
    </source>
</evidence>
<comment type="subcellular location">
    <subcellularLocation>
        <location evidence="1">Cell membrane</location>
        <topology evidence="1">Multi-pass membrane protein</topology>
    </subcellularLocation>
</comment>
<dbReference type="InterPro" id="IPR003439">
    <property type="entry name" value="ABC_transporter-like_ATP-bd"/>
</dbReference>
<feature type="transmembrane region" description="Helical" evidence="8">
    <location>
        <begin position="262"/>
        <end position="280"/>
    </location>
</feature>
<feature type="transmembrane region" description="Helical" evidence="8">
    <location>
        <begin position="172"/>
        <end position="191"/>
    </location>
</feature>
<dbReference type="Gene3D" id="1.20.1560.10">
    <property type="entry name" value="ABC transporter type 1, transmembrane domain"/>
    <property type="match status" value="1"/>
</dbReference>
<dbReference type="AlphaFoldDB" id="A0A0K8MGA2"/>
<gene>
    <name evidence="11" type="ORF">FFIC_230340</name>
</gene>
<evidence type="ECO:0000259" key="10">
    <source>
        <dbReference type="PROSITE" id="PS50929"/>
    </source>
</evidence>
<dbReference type="SMART" id="SM00382">
    <property type="entry name" value="AAA"/>
    <property type="match status" value="1"/>
</dbReference>
<dbReference type="InterPro" id="IPR039421">
    <property type="entry name" value="Type_1_exporter"/>
</dbReference>
<dbReference type="Proteomes" id="UP000253891">
    <property type="component" value="Unassembled WGS sequence"/>
</dbReference>
<dbReference type="EMBL" id="DF968000">
    <property type="protein sequence ID" value="GAO99550.1"/>
    <property type="molecule type" value="Genomic_DNA"/>
</dbReference>
<proteinExistence type="predicted"/>
<feature type="transmembrane region" description="Helical" evidence="8">
    <location>
        <begin position="77"/>
        <end position="97"/>
    </location>
</feature>
<evidence type="ECO:0000256" key="8">
    <source>
        <dbReference type="SAM" id="Phobius"/>
    </source>
</evidence>
<keyword evidence="3 8" id="KW-0812">Transmembrane</keyword>
<evidence type="ECO:0000256" key="5">
    <source>
        <dbReference type="ARBA" id="ARBA00022840"/>
    </source>
</evidence>
<feature type="transmembrane region" description="Helical" evidence="8">
    <location>
        <begin position="147"/>
        <end position="166"/>
    </location>
</feature>
<dbReference type="Pfam" id="PF00664">
    <property type="entry name" value="ABC_membrane"/>
    <property type="match status" value="1"/>
</dbReference>
<dbReference type="GO" id="GO:0005524">
    <property type="term" value="F:ATP binding"/>
    <property type="evidence" value="ECO:0007669"/>
    <property type="project" value="UniProtKB-KW"/>
</dbReference>
<feature type="domain" description="ABC transmembrane type-1" evidence="10">
    <location>
        <begin position="23"/>
        <end position="319"/>
    </location>
</feature>
<keyword evidence="2" id="KW-0813">Transport</keyword>
<keyword evidence="6 8" id="KW-1133">Transmembrane helix</keyword>